<organism evidence="2 3">
    <name type="scientific">Labrys wisconsinensis</name>
    <dbReference type="NCBI Taxonomy" id="425677"/>
    <lineage>
        <taxon>Bacteria</taxon>
        <taxon>Pseudomonadati</taxon>
        <taxon>Pseudomonadota</taxon>
        <taxon>Alphaproteobacteria</taxon>
        <taxon>Hyphomicrobiales</taxon>
        <taxon>Xanthobacteraceae</taxon>
        <taxon>Labrys</taxon>
    </lineage>
</organism>
<comment type="caution">
    <text evidence="2">The sequence shown here is derived from an EMBL/GenBank/DDBJ whole genome shotgun (WGS) entry which is preliminary data.</text>
</comment>
<evidence type="ECO:0000313" key="2">
    <source>
        <dbReference type="EMBL" id="MDQ0470729.1"/>
    </source>
</evidence>
<evidence type="ECO:0000256" key="1">
    <source>
        <dbReference type="SAM" id="SignalP"/>
    </source>
</evidence>
<sequence>MLRSVIIAALSFAATAASGETIERTVPADKGGVIDALFGLERQNCVAYRVRNAKISPQPAHGVAAIVEQAAPLPKDYAQCAGKVVKAQWLVYRPAKGFRGTDTVSISYTLPINTGEQFQRYITVDYAVTVK</sequence>
<gene>
    <name evidence="2" type="ORF">QO011_003748</name>
</gene>
<dbReference type="Proteomes" id="UP001242480">
    <property type="component" value="Unassembled WGS sequence"/>
</dbReference>
<name>A0ABU0JBS3_9HYPH</name>
<accession>A0ABU0JBS3</accession>
<feature type="chain" id="PRO_5047178698" evidence="1">
    <location>
        <begin position="17"/>
        <end position="131"/>
    </location>
</feature>
<protein>
    <submittedName>
        <fullName evidence="2">Uncharacterized protein</fullName>
    </submittedName>
</protein>
<evidence type="ECO:0000313" key="3">
    <source>
        <dbReference type="Proteomes" id="UP001242480"/>
    </source>
</evidence>
<dbReference type="EMBL" id="JAUSVX010000006">
    <property type="protein sequence ID" value="MDQ0470729.1"/>
    <property type="molecule type" value="Genomic_DNA"/>
</dbReference>
<keyword evidence="1" id="KW-0732">Signal</keyword>
<proteinExistence type="predicted"/>
<dbReference type="RefSeq" id="WP_307274910.1">
    <property type="nucleotide sequence ID" value="NZ_JAUSVX010000006.1"/>
</dbReference>
<keyword evidence="3" id="KW-1185">Reference proteome</keyword>
<feature type="signal peptide" evidence="1">
    <location>
        <begin position="1"/>
        <end position="16"/>
    </location>
</feature>
<reference evidence="2 3" key="1">
    <citation type="submission" date="2023-07" db="EMBL/GenBank/DDBJ databases">
        <title>Genomic Encyclopedia of Type Strains, Phase IV (KMG-IV): sequencing the most valuable type-strain genomes for metagenomic binning, comparative biology and taxonomic classification.</title>
        <authorList>
            <person name="Goeker M."/>
        </authorList>
    </citation>
    <scope>NUCLEOTIDE SEQUENCE [LARGE SCALE GENOMIC DNA]</scope>
    <source>
        <strain evidence="2 3">DSM 19619</strain>
    </source>
</reference>